<keyword evidence="5" id="KW-0732">Signal</keyword>
<sequence>MKKLIPILSALCLASPLMAEEKKLEITGNDQMQYNTKTLEVTAGDKVSLTFKHIGVLQKVAMGHNVVILKAGTPIPTFATKAMQAAATDYIPADEESKKMIVAHTKILGGGESQTITFTAPAEAGDYPYVCTFPGHFALMQGVLKVKAK</sequence>
<evidence type="ECO:0000259" key="6">
    <source>
        <dbReference type="Pfam" id="PF00127"/>
    </source>
</evidence>
<keyword evidence="2" id="KW-0479">Metal-binding</keyword>
<dbReference type="Pfam" id="PF00127">
    <property type="entry name" value="Copper-bind"/>
    <property type="match status" value="1"/>
</dbReference>
<evidence type="ECO:0000256" key="4">
    <source>
        <dbReference type="ARBA" id="ARBA00023008"/>
    </source>
</evidence>
<dbReference type="PROSITE" id="PS00196">
    <property type="entry name" value="COPPER_BLUE"/>
    <property type="match status" value="1"/>
</dbReference>
<reference evidence="7" key="1">
    <citation type="submission" date="2022-10" db="EMBL/GenBank/DDBJ databases">
        <title>Luteolibacter sp. GHJ8, whole genome shotgun sequencing project.</title>
        <authorList>
            <person name="Zhao G."/>
            <person name="Shen L."/>
        </authorList>
    </citation>
    <scope>NUCLEOTIDE SEQUENCE</scope>
    <source>
        <strain evidence="7">GHJ8</strain>
    </source>
</reference>
<dbReference type="EMBL" id="JAPDDR010000003">
    <property type="protein sequence ID" value="MCW1913281.1"/>
    <property type="molecule type" value="Genomic_DNA"/>
</dbReference>
<dbReference type="InterPro" id="IPR050845">
    <property type="entry name" value="Cu-binding_ET"/>
</dbReference>
<dbReference type="PANTHER" id="PTHR38439:SF2">
    <property type="entry name" value="OUTER MEMBRANE PROTEIN H.8"/>
    <property type="match status" value="1"/>
</dbReference>
<evidence type="ECO:0000313" key="7">
    <source>
        <dbReference type="EMBL" id="MCW1913281.1"/>
    </source>
</evidence>
<evidence type="ECO:0000256" key="3">
    <source>
        <dbReference type="ARBA" id="ARBA00022982"/>
    </source>
</evidence>
<dbReference type="InterPro" id="IPR028871">
    <property type="entry name" value="BlueCu_1_BS"/>
</dbReference>
<dbReference type="InterPro" id="IPR014068">
    <property type="entry name" value="Azurin"/>
</dbReference>
<dbReference type="Proteomes" id="UP001165653">
    <property type="component" value="Unassembled WGS sequence"/>
</dbReference>
<accession>A0ABT3G0B8</accession>
<feature type="signal peptide" evidence="5">
    <location>
        <begin position="1"/>
        <end position="19"/>
    </location>
</feature>
<evidence type="ECO:0000256" key="5">
    <source>
        <dbReference type="SAM" id="SignalP"/>
    </source>
</evidence>
<organism evidence="7 8">
    <name type="scientific">Luteolibacter rhizosphaerae</name>
    <dbReference type="NCBI Taxonomy" id="2989719"/>
    <lineage>
        <taxon>Bacteria</taxon>
        <taxon>Pseudomonadati</taxon>
        <taxon>Verrucomicrobiota</taxon>
        <taxon>Verrucomicrobiia</taxon>
        <taxon>Verrucomicrobiales</taxon>
        <taxon>Verrucomicrobiaceae</taxon>
        <taxon>Luteolibacter</taxon>
    </lineage>
</organism>
<keyword evidence="4" id="KW-0186">Copper</keyword>
<dbReference type="PANTHER" id="PTHR38439">
    <property type="entry name" value="AURACYANIN-B"/>
    <property type="match status" value="1"/>
</dbReference>
<dbReference type="SUPFAM" id="SSF49503">
    <property type="entry name" value="Cupredoxins"/>
    <property type="match status" value="1"/>
</dbReference>
<keyword evidence="3" id="KW-0249">Electron transport</keyword>
<evidence type="ECO:0000256" key="1">
    <source>
        <dbReference type="ARBA" id="ARBA00022448"/>
    </source>
</evidence>
<gene>
    <name evidence="7" type="primary">azu</name>
    <name evidence="7" type="ORF">OJ996_06845</name>
</gene>
<dbReference type="InterPro" id="IPR000923">
    <property type="entry name" value="BlueCu_1"/>
</dbReference>
<keyword evidence="1" id="KW-0813">Transport</keyword>
<proteinExistence type="predicted"/>
<protein>
    <submittedName>
        <fullName evidence="7">Azurin</fullName>
    </submittedName>
</protein>
<dbReference type="Gene3D" id="2.60.40.420">
    <property type="entry name" value="Cupredoxins - blue copper proteins"/>
    <property type="match status" value="1"/>
</dbReference>
<evidence type="ECO:0000256" key="2">
    <source>
        <dbReference type="ARBA" id="ARBA00022723"/>
    </source>
</evidence>
<comment type="caution">
    <text evidence="7">The sequence shown here is derived from an EMBL/GenBank/DDBJ whole genome shotgun (WGS) entry which is preliminary data.</text>
</comment>
<dbReference type="NCBIfam" id="TIGR02695">
    <property type="entry name" value="azurin"/>
    <property type="match status" value="1"/>
</dbReference>
<dbReference type="InterPro" id="IPR008972">
    <property type="entry name" value="Cupredoxin"/>
</dbReference>
<keyword evidence="8" id="KW-1185">Reference proteome</keyword>
<feature type="domain" description="Blue (type 1) copper" evidence="6">
    <location>
        <begin position="23"/>
        <end position="147"/>
    </location>
</feature>
<feature type="chain" id="PRO_5045209294" evidence="5">
    <location>
        <begin position="20"/>
        <end position="149"/>
    </location>
</feature>
<dbReference type="RefSeq" id="WP_264512575.1">
    <property type="nucleotide sequence ID" value="NZ_JAPDDR010000003.1"/>
</dbReference>
<dbReference type="CDD" id="cd13922">
    <property type="entry name" value="Azurin"/>
    <property type="match status" value="1"/>
</dbReference>
<evidence type="ECO:0000313" key="8">
    <source>
        <dbReference type="Proteomes" id="UP001165653"/>
    </source>
</evidence>
<name>A0ABT3G0B8_9BACT</name>